<dbReference type="Pfam" id="PF13193">
    <property type="entry name" value="AMP-binding_C"/>
    <property type="match status" value="1"/>
</dbReference>
<dbReference type="Proteomes" id="UP001601059">
    <property type="component" value="Unassembled WGS sequence"/>
</dbReference>
<gene>
    <name evidence="3" type="ORF">ACFYKX_03315</name>
</gene>
<organism evidence="3 4">
    <name type="scientific">Cytobacillus spartinae</name>
    <dbReference type="NCBI Taxonomy" id="3299023"/>
    <lineage>
        <taxon>Bacteria</taxon>
        <taxon>Bacillati</taxon>
        <taxon>Bacillota</taxon>
        <taxon>Bacilli</taxon>
        <taxon>Bacillales</taxon>
        <taxon>Bacillaceae</taxon>
        <taxon>Cytobacillus</taxon>
    </lineage>
</organism>
<keyword evidence="4" id="KW-1185">Reference proteome</keyword>
<dbReference type="Gene3D" id="3.30.300.30">
    <property type="match status" value="1"/>
</dbReference>
<evidence type="ECO:0000259" key="2">
    <source>
        <dbReference type="Pfam" id="PF13193"/>
    </source>
</evidence>
<dbReference type="InterPro" id="IPR020845">
    <property type="entry name" value="AMP-binding_CS"/>
</dbReference>
<comment type="caution">
    <text evidence="3">The sequence shown here is derived from an EMBL/GenBank/DDBJ whole genome shotgun (WGS) entry which is preliminary data.</text>
</comment>
<dbReference type="PANTHER" id="PTHR43767">
    <property type="entry name" value="LONG-CHAIN-FATTY-ACID--COA LIGASE"/>
    <property type="match status" value="1"/>
</dbReference>
<dbReference type="PANTHER" id="PTHR43767:SF1">
    <property type="entry name" value="NONRIBOSOMAL PEPTIDE SYNTHASE PES1 (EUROFUNG)-RELATED"/>
    <property type="match status" value="1"/>
</dbReference>
<proteinExistence type="predicted"/>
<dbReference type="InterPro" id="IPR000873">
    <property type="entry name" value="AMP-dep_synth/lig_dom"/>
</dbReference>
<dbReference type="RefSeq" id="WP_389358023.1">
    <property type="nucleotide sequence ID" value="NZ_JBIACK010000001.1"/>
</dbReference>
<dbReference type="InterPro" id="IPR042099">
    <property type="entry name" value="ANL_N_sf"/>
</dbReference>
<dbReference type="InterPro" id="IPR050237">
    <property type="entry name" value="ATP-dep_AMP-bd_enzyme"/>
</dbReference>
<dbReference type="NCBIfam" id="NF004837">
    <property type="entry name" value="PRK06187.1"/>
    <property type="match status" value="1"/>
</dbReference>
<name>A0ABW6K659_9BACI</name>
<dbReference type="EMBL" id="JBIACK010000001">
    <property type="protein sequence ID" value="MFE8699649.1"/>
    <property type="molecule type" value="Genomic_DNA"/>
</dbReference>
<feature type="domain" description="AMP-dependent synthetase/ligase" evidence="1">
    <location>
        <begin position="9"/>
        <end position="365"/>
    </location>
</feature>
<dbReference type="Gene3D" id="3.40.50.12780">
    <property type="entry name" value="N-terminal domain of ligase-like"/>
    <property type="match status" value="1"/>
</dbReference>
<reference evidence="3 4" key="1">
    <citation type="submission" date="2024-08" db="EMBL/GenBank/DDBJ databases">
        <title>Two novel Cytobacillus novel species.</title>
        <authorList>
            <person name="Liu G."/>
        </authorList>
    </citation>
    <scope>NUCLEOTIDE SEQUENCE [LARGE SCALE GENOMIC DNA]</scope>
    <source>
        <strain evidence="3 4">FJAT-54145</strain>
    </source>
</reference>
<feature type="domain" description="AMP-binding enzyme C-terminal" evidence="2">
    <location>
        <begin position="415"/>
        <end position="488"/>
    </location>
</feature>
<evidence type="ECO:0000259" key="1">
    <source>
        <dbReference type="Pfam" id="PF00501"/>
    </source>
</evidence>
<dbReference type="Pfam" id="PF00501">
    <property type="entry name" value="AMP-binding"/>
    <property type="match status" value="1"/>
</dbReference>
<dbReference type="InterPro" id="IPR045851">
    <property type="entry name" value="AMP-bd_C_sf"/>
</dbReference>
<sequence>MNVVNLIVQTADRLPEKTALVFRNEPMSYQELKEKILRVANGLKSLGIREDMNVGLMLTTRPEYVLSYFALLAIGATVVPLNPQYKEKELTYALNDSESQALIYDQAVAGIVENAKNHFTTTNLLIPCYGKEDPRCEWTKLLDSEPLDELTPRISEDTAQIIYTSGTTGNPKGAMITHDNVAWMTKAMTDEQGTNEKDRVIVVLPLFHAFAKMAGIWCPLYKGATIYIEERFHPDAILEMIERERITVFSGVPTMFTLFVHSPRLKEFDYSSLRIFGSGGASIPVEIIDRIKKEIGVEMVEAYGQTEATIMITSQPVNGEKVVGSVGPPIEGVDLRIVTPDDRDVPQGEIGEIIFRGRNAMKGYYNKPEETATTIRDGWVYTGDLAYQDKNGNVFIVDRKKDMIIRGGYNVYPREIEEVLYAHSDVIECAVVGEAHEILGEEIVAYVVVKNNLQEEELSAYCREHLAKYKTPRVFRFLDSLPKTVTGKILKGPLRKKETKTI</sequence>
<evidence type="ECO:0000313" key="4">
    <source>
        <dbReference type="Proteomes" id="UP001601059"/>
    </source>
</evidence>
<dbReference type="SUPFAM" id="SSF56801">
    <property type="entry name" value="Acetyl-CoA synthetase-like"/>
    <property type="match status" value="1"/>
</dbReference>
<protein>
    <submittedName>
        <fullName evidence="3">Class I adenylate-forming enzyme family protein</fullName>
    </submittedName>
</protein>
<evidence type="ECO:0000313" key="3">
    <source>
        <dbReference type="EMBL" id="MFE8699649.1"/>
    </source>
</evidence>
<accession>A0ABW6K659</accession>
<dbReference type="InterPro" id="IPR025110">
    <property type="entry name" value="AMP-bd_C"/>
</dbReference>
<dbReference type="PROSITE" id="PS00455">
    <property type="entry name" value="AMP_BINDING"/>
    <property type="match status" value="1"/>
</dbReference>